<name>A0A286UP64_9AGAM</name>
<dbReference type="GO" id="GO:0006508">
    <property type="term" value="P:proteolysis"/>
    <property type="evidence" value="ECO:0007669"/>
    <property type="project" value="UniProtKB-KW"/>
</dbReference>
<dbReference type="OrthoDB" id="1735038at2759"/>
<evidence type="ECO:0000256" key="3">
    <source>
        <dbReference type="ARBA" id="ARBA00022729"/>
    </source>
</evidence>
<keyword evidence="8" id="KW-1185">Reference proteome</keyword>
<keyword evidence="3 6" id="KW-0732">Signal</keyword>
<dbReference type="InterPro" id="IPR029058">
    <property type="entry name" value="AB_hydrolase_fold"/>
</dbReference>
<proteinExistence type="inferred from homology"/>
<dbReference type="AlphaFoldDB" id="A0A286UP64"/>
<sequence length="555" mass="61222">MLKAITCLLILTASTQARRLSDGRSHANMAPLPAVPIITHDSSIPVTSLNGTELPPLNTTYLFDQLIDHNNPSLGTFKQRFWHTAQYYETGGPIILMTPGEANAEPYTGYLTNRTMNGQIAQQQNGATIVLEHRYYGLSNPFNNLSTASLEFHTIQQAIDDLVYFANNVKLPQPDGGDVTPDKAPWVLIGGSYSGALTGWTLVNKPGVFAAGYASSAVEESITYFWQYFDPIRQFMPQNCSADVQAVIAHIDKTFTSGTKDEINSIKDTFGLGAITHLDDVAGALRNNLWDWQSLSPTSGPGSQFFDFCDALEVKNGVSAGRNGWGLDHALSAWGAYWKSFYYAEICGDLDAETCLGSYDPTQAFWTDITIDNAGRSWTWIVCNEVGFFQDGAPEGTPSIVTRLVHPEYDERQCTYWFPEKFKTPPTPNVDATNRAYGGWDLTAKNLFFANGKRDPWRDATVSSDFHTRISTSSQPIAVSDGFHCSDLSTAASVVDPTILTVQQEALSKIKEWLSVWTPPSTYREVKRDEPVSSQSGTGIVKPLNSWLRKGVQII</sequence>
<evidence type="ECO:0000256" key="6">
    <source>
        <dbReference type="SAM" id="SignalP"/>
    </source>
</evidence>
<dbReference type="GO" id="GO:0070008">
    <property type="term" value="F:serine-type exopeptidase activity"/>
    <property type="evidence" value="ECO:0007669"/>
    <property type="project" value="InterPro"/>
</dbReference>
<evidence type="ECO:0000256" key="5">
    <source>
        <dbReference type="ARBA" id="ARBA00023180"/>
    </source>
</evidence>
<comment type="similarity">
    <text evidence="1">Belongs to the peptidase S28 family.</text>
</comment>
<comment type="caution">
    <text evidence="7">The sequence shown here is derived from an EMBL/GenBank/DDBJ whole genome shotgun (WGS) entry which is preliminary data.</text>
</comment>
<feature type="signal peptide" evidence="6">
    <location>
        <begin position="1"/>
        <end position="17"/>
    </location>
</feature>
<dbReference type="EMBL" id="NBII01000003">
    <property type="protein sequence ID" value="PAV21368.1"/>
    <property type="molecule type" value="Genomic_DNA"/>
</dbReference>
<dbReference type="Gene3D" id="3.40.50.1820">
    <property type="entry name" value="alpha/beta hydrolase"/>
    <property type="match status" value="2"/>
</dbReference>
<evidence type="ECO:0000256" key="2">
    <source>
        <dbReference type="ARBA" id="ARBA00022670"/>
    </source>
</evidence>
<reference evidence="7 8" key="1">
    <citation type="journal article" date="2017" name="Mol. Ecol.">
        <title>Comparative and population genomic landscape of Phellinus noxius: A hypervariable fungus causing root rot in trees.</title>
        <authorList>
            <person name="Chung C.L."/>
            <person name="Lee T.J."/>
            <person name="Akiba M."/>
            <person name="Lee H.H."/>
            <person name="Kuo T.H."/>
            <person name="Liu D."/>
            <person name="Ke H.M."/>
            <person name="Yokoi T."/>
            <person name="Roa M.B."/>
            <person name="Lu M.J."/>
            <person name="Chang Y.Y."/>
            <person name="Ann P.J."/>
            <person name="Tsai J.N."/>
            <person name="Chen C.Y."/>
            <person name="Tzean S.S."/>
            <person name="Ota Y."/>
            <person name="Hattori T."/>
            <person name="Sahashi N."/>
            <person name="Liou R.F."/>
            <person name="Kikuchi T."/>
            <person name="Tsai I.J."/>
        </authorList>
    </citation>
    <scope>NUCLEOTIDE SEQUENCE [LARGE SCALE GENOMIC DNA]</scope>
    <source>
        <strain evidence="7 8">FFPRI411160</strain>
    </source>
</reference>
<keyword evidence="2" id="KW-0645">Protease</keyword>
<dbReference type="Pfam" id="PF05577">
    <property type="entry name" value="Peptidase_S28"/>
    <property type="match status" value="2"/>
</dbReference>
<dbReference type="InterPro" id="IPR008758">
    <property type="entry name" value="Peptidase_S28"/>
</dbReference>
<evidence type="ECO:0000256" key="4">
    <source>
        <dbReference type="ARBA" id="ARBA00022801"/>
    </source>
</evidence>
<feature type="chain" id="PRO_5013870968" evidence="6">
    <location>
        <begin position="18"/>
        <end position="555"/>
    </location>
</feature>
<dbReference type="InParanoid" id="A0A286UP64"/>
<dbReference type="SUPFAM" id="SSF53474">
    <property type="entry name" value="alpha/beta-Hydrolases"/>
    <property type="match status" value="1"/>
</dbReference>
<dbReference type="PANTHER" id="PTHR11010:SF23">
    <property type="entry name" value="SERINE PEPTIDASE"/>
    <property type="match status" value="1"/>
</dbReference>
<evidence type="ECO:0000256" key="1">
    <source>
        <dbReference type="ARBA" id="ARBA00011079"/>
    </source>
</evidence>
<gene>
    <name evidence="7" type="ORF">PNOK_0399500</name>
</gene>
<dbReference type="GO" id="GO:0008239">
    <property type="term" value="F:dipeptidyl-peptidase activity"/>
    <property type="evidence" value="ECO:0007669"/>
    <property type="project" value="TreeGrafter"/>
</dbReference>
<evidence type="ECO:0000313" key="8">
    <source>
        <dbReference type="Proteomes" id="UP000217199"/>
    </source>
</evidence>
<evidence type="ECO:0000313" key="7">
    <source>
        <dbReference type="EMBL" id="PAV21368.1"/>
    </source>
</evidence>
<accession>A0A286UP64</accession>
<protein>
    <submittedName>
        <fullName evidence="7">Peptidase S28</fullName>
    </submittedName>
</protein>
<keyword evidence="5" id="KW-0325">Glycoprotein</keyword>
<dbReference type="PANTHER" id="PTHR11010">
    <property type="entry name" value="PROTEASE S28 PRO-X CARBOXYPEPTIDASE-RELATED"/>
    <property type="match status" value="1"/>
</dbReference>
<dbReference type="Proteomes" id="UP000217199">
    <property type="component" value="Unassembled WGS sequence"/>
</dbReference>
<organism evidence="7 8">
    <name type="scientific">Pyrrhoderma noxium</name>
    <dbReference type="NCBI Taxonomy" id="2282107"/>
    <lineage>
        <taxon>Eukaryota</taxon>
        <taxon>Fungi</taxon>
        <taxon>Dikarya</taxon>
        <taxon>Basidiomycota</taxon>
        <taxon>Agaricomycotina</taxon>
        <taxon>Agaricomycetes</taxon>
        <taxon>Hymenochaetales</taxon>
        <taxon>Hymenochaetaceae</taxon>
        <taxon>Pyrrhoderma</taxon>
    </lineage>
</organism>
<keyword evidence="4" id="KW-0378">Hydrolase</keyword>